<dbReference type="EMBL" id="CVMT01000009">
    <property type="protein sequence ID" value="CRG91096.1"/>
    <property type="molecule type" value="Genomic_DNA"/>
</dbReference>
<dbReference type="Proteomes" id="UP000054383">
    <property type="component" value="Unassembled WGS sequence"/>
</dbReference>
<dbReference type="GO" id="GO:0005524">
    <property type="term" value="F:ATP binding"/>
    <property type="evidence" value="ECO:0007669"/>
    <property type="project" value="InterPro"/>
</dbReference>
<dbReference type="OrthoDB" id="4226863at2759"/>
<sequence length="287" mass="31339">MSAQPKSHDSHFHFVEYLSGNVDPTPTQSSREHREKLPTTPKAAPAQQTTRKAFTKGLEGFSGTTNATANINLPLPKKESPWDTYRKVFSCDLAGDAAVVVHRRHPSEVLLLRSFSGDAAGQVLQWLNQLRHPNIMSAKMCYSTESSIFALCEDLPLTLEHLVVCGARLTEIQLSAILSQILDALSYLATEGFEHQSVKSSNVLMGLDGVVKIGYLQDIRGQGRIQHQTNTLKALETLTMELMGGTAGMNDVKRWPLDSDAVKFLLATASSGGSVVELKKVGYTETA</sequence>
<dbReference type="AlphaFoldDB" id="A0A0U1M847"/>
<dbReference type="InterPro" id="IPR000719">
    <property type="entry name" value="Prot_kinase_dom"/>
</dbReference>
<dbReference type="STRING" id="28573.A0A0U1M847"/>
<organism evidence="3 4">
    <name type="scientific">Talaromyces islandicus</name>
    <name type="common">Penicillium islandicum</name>
    <dbReference type="NCBI Taxonomy" id="28573"/>
    <lineage>
        <taxon>Eukaryota</taxon>
        <taxon>Fungi</taxon>
        <taxon>Dikarya</taxon>
        <taxon>Ascomycota</taxon>
        <taxon>Pezizomycotina</taxon>
        <taxon>Eurotiomycetes</taxon>
        <taxon>Eurotiomycetidae</taxon>
        <taxon>Eurotiales</taxon>
        <taxon>Trichocomaceae</taxon>
        <taxon>Talaromyces</taxon>
        <taxon>Talaromyces sect. Islandici</taxon>
    </lineage>
</organism>
<dbReference type="SUPFAM" id="SSF56112">
    <property type="entry name" value="Protein kinase-like (PK-like)"/>
    <property type="match status" value="1"/>
</dbReference>
<dbReference type="GO" id="GO:0004672">
    <property type="term" value="F:protein kinase activity"/>
    <property type="evidence" value="ECO:0007669"/>
    <property type="project" value="InterPro"/>
</dbReference>
<gene>
    <name evidence="3" type="ORF">PISL3812_08144</name>
</gene>
<accession>A0A0U1M847</accession>
<feature type="compositionally biased region" description="Low complexity" evidence="1">
    <location>
        <begin position="38"/>
        <end position="49"/>
    </location>
</feature>
<keyword evidence="4" id="KW-1185">Reference proteome</keyword>
<proteinExistence type="predicted"/>
<dbReference type="PROSITE" id="PS50011">
    <property type="entry name" value="PROTEIN_KINASE_DOM"/>
    <property type="match status" value="1"/>
</dbReference>
<protein>
    <recommendedName>
        <fullName evidence="2">Protein kinase domain-containing protein</fullName>
    </recommendedName>
</protein>
<dbReference type="OMA" id="PNIMSAK"/>
<dbReference type="InterPro" id="IPR011009">
    <property type="entry name" value="Kinase-like_dom_sf"/>
</dbReference>
<name>A0A0U1M847_TALIS</name>
<evidence type="ECO:0000313" key="4">
    <source>
        <dbReference type="Proteomes" id="UP000054383"/>
    </source>
</evidence>
<dbReference type="Gene3D" id="1.10.510.10">
    <property type="entry name" value="Transferase(Phosphotransferase) domain 1"/>
    <property type="match status" value="1"/>
</dbReference>
<evidence type="ECO:0000256" key="1">
    <source>
        <dbReference type="SAM" id="MobiDB-lite"/>
    </source>
</evidence>
<evidence type="ECO:0000313" key="3">
    <source>
        <dbReference type="EMBL" id="CRG91096.1"/>
    </source>
</evidence>
<reference evidence="3 4" key="1">
    <citation type="submission" date="2015-04" db="EMBL/GenBank/DDBJ databases">
        <authorList>
            <person name="Syromyatnikov M.Y."/>
            <person name="Popov V.N."/>
        </authorList>
    </citation>
    <scope>NUCLEOTIDE SEQUENCE [LARGE SCALE GENOMIC DNA]</scope>
    <source>
        <strain evidence="3">WF-38-12</strain>
    </source>
</reference>
<dbReference type="Pfam" id="PF00069">
    <property type="entry name" value="Pkinase"/>
    <property type="match status" value="1"/>
</dbReference>
<evidence type="ECO:0000259" key="2">
    <source>
        <dbReference type="PROSITE" id="PS50011"/>
    </source>
</evidence>
<feature type="domain" description="Protein kinase" evidence="2">
    <location>
        <begin position="51"/>
        <end position="287"/>
    </location>
</feature>
<feature type="region of interest" description="Disordered" evidence="1">
    <location>
        <begin position="19"/>
        <end position="49"/>
    </location>
</feature>